<reference evidence="5 6" key="1">
    <citation type="journal article" date="2019" name="Int. J. Syst. Evol. Microbiol.">
        <title>The Global Catalogue of Microorganisms (GCM) 10K type strain sequencing project: providing services to taxonomists for standard genome sequencing and annotation.</title>
        <authorList>
            <consortium name="The Broad Institute Genomics Platform"/>
            <consortium name="The Broad Institute Genome Sequencing Center for Infectious Disease"/>
            <person name="Wu L."/>
            <person name="Ma J."/>
        </authorList>
    </citation>
    <scope>NUCLEOTIDE SEQUENCE [LARGE SCALE GENOMIC DNA]</scope>
    <source>
        <strain evidence="5 6">JCM 9383</strain>
    </source>
</reference>
<gene>
    <name evidence="5" type="ORF">GCM10010470_29900</name>
</gene>
<dbReference type="Proteomes" id="UP001500979">
    <property type="component" value="Unassembled WGS sequence"/>
</dbReference>
<evidence type="ECO:0000259" key="4">
    <source>
        <dbReference type="Pfam" id="PF00582"/>
    </source>
</evidence>
<comment type="caution">
    <text evidence="5">The sequence shown here is derived from an EMBL/GenBank/DDBJ whole genome shotgun (WGS) entry which is preliminary data.</text>
</comment>
<keyword evidence="3" id="KW-0067">ATP-binding</keyword>
<dbReference type="InterPro" id="IPR006016">
    <property type="entry name" value="UspA"/>
</dbReference>
<dbReference type="Gene3D" id="3.40.50.620">
    <property type="entry name" value="HUPs"/>
    <property type="match status" value="2"/>
</dbReference>
<keyword evidence="2" id="KW-0547">Nucleotide-binding</keyword>
<dbReference type="InterPro" id="IPR014729">
    <property type="entry name" value="Rossmann-like_a/b/a_fold"/>
</dbReference>
<evidence type="ECO:0000313" key="5">
    <source>
        <dbReference type="EMBL" id="GAA2793074.1"/>
    </source>
</evidence>
<evidence type="ECO:0000256" key="2">
    <source>
        <dbReference type="ARBA" id="ARBA00022741"/>
    </source>
</evidence>
<dbReference type="EMBL" id="BAAAUX010000014">
    <property type="protein sequence ID" value="GAA2793074.1"/>
    <property type="molecule type" value="Genomic_DNA"/>
</dbReference>
<feature type="domain" description="UspA" evidence="4">
    <location>
        <begin position="4"/>
        <end position="141"/>
    </location>
</feature>
<keyword evidence="6" id="KW-1185">Reference proteome</keyword>
<evidence type="ECO:0000313" key="6">
    <source>
        <dbReference type="Proteomes" id="UP001500979"/>
    </source>
</evidence>
<evidence type="ECO:0000256" key="3">
    <source>
        <dbReference type="ARBA" id="ARBA00022840"/>
    </source>
</evidence>
<proteinExistence type="inferred from homology"/>
<dbReference type="PANTHER" id="PTHR46268:SF27">
    <property type="entry name" value="UNIVERSAL STRESS PROTEIN RV2623"/>
    <property type="match status" value="1"/>
</dbReference>
<name>A0ABN3VDQ3_9PSEU</name>
<dbReference type="PANTHER" id="PTHR46268">
    <property type="entry name" value="STRESS RESPONSE PROTEIN NHAX"/>
    <property type="match status" value="1"/>
</dbReference>
<evidence type="ECO:0000256" key="1">
    <source>
        <dbReference type="ARBA" id="ARBA00008791"/>
    </source>
</evidence>
<dbReference type="SUPFAM" id="SSF52402">
    <property type="entry name" value="Adenine nucleotide alpha hydrolases-like"/>
    <property type="match status" value="2"/>
</dbReference>
<sequence length="294" mass="31294">MAGRKPVVVGFDRSTRSRRAAAWAARDAASRRLPLLLVHAIGWPLSPQAVAGGEDPRQPLREVLERELEQLVDWCAGIAPALDVRSELVFADPVEVLGERAADAELLVLGGPRIEDDLGFVGSTSAELLTHRSGVPVVVVRGDREQPDSAPVVVGVDGSTTSAMAIGFAYDFASRHGADLVAVHGWSDVLPDPFVRLPDWDQVHENARTEAAELLAESLAGWGERYPDVAVRRVLTPEKPASALLDEARNAGLLVVGSHGRGPVRRALLGSVSHTAVNKAPCPVAVLRSPKLGD</sequence>
<organism evidence="5 6">
    <name type="scientific">Saccharopolyspora taberi</name>
    <dbReference type="NCBI Taxonomy" id="60895"/>
    <lineage>
        <taxon>Bacteria</taxon>
        <taxon>Bacillati</taxon>
        <taxon>Actinomycetota</taxon>
        <taxon>Actinomycetes</taxon>
        <taxon>Pseudonocardiales</taxon>
        <taxon>Pseudonocardiaceae</taxon>
        <taxon>Saccharopolyspora</taxon>
    </lineage>
</organism>
<dbReference type="RefSeq" id="WP_344680264.1">
    <property type="nucleotide sequence ID" value="NZ_BAAAUX010000014.1"/>
</dbReference>
<dbReference type="PRINTS" id="PR01438">
    <property type="entry name" value="UNVRSLSTRESS"/>
</dbReference>
<accession>A0ABN3VDQ3</accession>
<comment type="similarity">
    <text evidence="1">Belongs to the universal stress protein A family.</text>
</comment>
<protein>
    <submittedName>
        <fullName evidence="5">Universal stress protein</fullName>
    </submittedName>
</protein>
<feature type="domain" description="UspA" evidence="4">
    <location>
        <begin position="152"/>
        <end position="288"/>
    </location>
</feature>
<dbReference type="InterPro" id="IPR006015">
    <property type="entry name" value="Universal_stress_UspA"/>
</dbReference>
<dbReference type="Pfam" id="PF00582">
    <property type="entry name" value="Usp"/>
    <property type="match status" value="2"/>
</dbReference>